<comment type="caution">
    <text evidence="1">The sequence shown here is derived from an EMBL/GenBank/DDBJ whole genome shotgun (WGS) entry which is preliminary data.</text>
</comment>
<geneLocation type="mitochondrion" evidence="1"/>
<dbReference type="EMBL" id="LKAM01000006">
    <property type="protein sequence ID" value="KUM47854.1"/>
    <property type="molecule type" value="Genomic_DNA"/>
</dbReference>
<proteinExistence type="predicted"/>
<sequence length="70" mass="8221">MGMFLSKGKTKERRNRNECRDVKLNSFSASCSVIYRHSIDMHWADARAHKIKVWLNSESQILRLSQRGIE</sequence>
<keyword evidence="1" id="KW-0496">Mitochondrion</keyword>
<dbReference type="AlphaFoldDB" id="A0A101LYS7"/>
<protein>
    <submittedName>
        <fullName evidence="1">Uncharacterized protein</fullName>
    </submittedName>
</protein>
<evidence type="ECO:0000313" key="1">
    <source>
        <dbReference type="EMBL" id="KUM47854.1"/>
    </source>
</evidence>
<gene>
    <name evidence="1" type="ORF">ABT39_MTgene4848</name>
</gene>
<organism evidence="1">
    <name type="scientific">Picea glauca</name>
    <name type="common">White spruce</name>
    <name type="synonym">Pinus glauca</name>
    <dbReference type="NCBI Taxonomy" id="3330"/>
    <lineage>
        <taxon>Eukaryota</taxon>
        <taxon>Viridiplantae</taxon>
        <taxon>Streptophyta</taxon>
        <taxon>Embryophyta</taxon>
        <taxon>Tracheophyta</taxon>
        <taxon>Spermatophyta</taxon>
        <taxon>Pinopsida</taxon>
        <taxon>Pinidae</taxon>
        <taxon>Conifers I</taxon>
        <taxon>Pinales</taxon>
        <taxon>Pinaceae</taxon>
        <taxon>Picea</taxon>
    </lineage>
</organism>
<reference evidence="1" key="1">
    <citation type="journal article" date="2015" name="Genome Biol. Evol.">
        <title>Organellar Genomes of White Spruce (Picea glauca): Assembly and Annotation.</title>
        <authorList>
            <person name="Jackman S.D."/>
            <person name="Warren R.L."/>
            <person name="Gibb E.A."/>
            <person name="Vandervalk B.P."/>
            <person name="Mohamadi H."/>
            <person name="Chu J."/>
            <person name="Raymond A."/>
            <person name="Pleasance S."/>
            <person name="Coope R."/>
            <person name="Wildung M.R."/>
            <person name="Ritland C.E."/>
            <person name="Bousquet J."/>
            <person name="Jones S.J."/>
            <person name="Bohlmann J."/>
            <person name="Birol I."/>
        </authorList>
    </citation>
    <scope>NUCLEOTIDE SEQUENCE [LARGE SCALE GENOMIC DNA]</scope>
    <source>
        <tissue evidence="1">Flushing bud</tissue>
    </source>
</reference>
<name>A0A101LYS7_PICGL</name>
<accession>A0A101LYS7</accession>